<dbReference type="Proteomes" id="UP000572268">
    <property type="component" value="Unassembled WGS sequence"/>
</dbReference>
<feature type="compositionally biased region" description="Low complexity" evidence="1">
    <location>
        <begin position="548"/>
        <end position="557"/>
    </location>
</feature>
<dbReference type="InterPro" id="IPR035979">
    <property type="entry name" value="RBD_domain_sf"/>
</dbReference>
<proteinExistence type="predicted"/>
<evidence type="ECO:0000259" key="2">
    <source>
        <dbReference type="Pfam" id="PF04059"/>
    </source>
</evidence>
<dbReference type="Pfam" id="PF04059">
    <property type="entry name" value="RRM_2"/>
    <property type="match status" value="1"/>
</dbReference>
<evidence type="ECO:0000313" key="4">
    <source>
        <dbReference type="Proteomes" id="UP000572268"/>
    </source>
</evidence>
<protein>
    <recommendedName>
        <fullName evidence="2">Mei2-like C-terminal RNA recognition motif domain-containing protein</fullName>
    </recommendedName>
</protein>
<name>A0A7J6LX99_PEROL</name>
<dbReference type="InterPro" id="IPR007201">
    <property type="entry name" value="Mei2-like_Rrm_C"/>
</dbReference>
<feature type="domain" description="Mei2-like C-terminal RNA recognition motif" evidence="2">
    <location>
        <begin position="78"/>
        <end position="175"/>
    </location>
</feature>
<comment type="caution">
    <text evidence="3">The sequence shown here is derived from an EMBL/GenBank/DDBJ whole genome shotgun (WGS) entry which is preliminary data.</text>
</comment>
<accession>A0A7J6LX99</accession>
<feature type="compositionally biased region" description="Basic and acidic residues" evidence="1">
    <location>
        <begin position="577"/>
        <end position="591"/>
    </location>
</feature>
<evidence type="ECO:0000313" key="3">
    <source>
        <dbReference type="EMBL" id="KAF4663590.1"/>
    </source>
</evidence>
<feature type="compositionally biased region" description="Polar residues" evidence="1">
    <location>
        <begin position="22"/>
        <end position="35"/>
    </location>
</feature>
<feature type="region of interest" description="Disordered" evidence="1">
    <location>
        <begin position="649"/>
        <end position="683"/>
    </location>
</feature>
<dbReference type="GO" id="GO:0003676">
    <property type="term" value="F:nucleic acid binding"/>
    <property type="evidence" value="ECO:0007669"/>
    <property type="project" value="InterPro"/>
</dbReference>
<dbReference type="CDD" id="cd12277">
    <property type="entry name" value="RRM3_MEI2_EAR1_like"/>
    <property type="match status" value="1"/>
</dbReference>
<reference evidence="3 4" key="1">
    <citation type="submission" date="2020-04" db="EMBL/GenBank/DDBJ databases">
        <title>Perkinsus olseni comparative genomics.</title>
        <authorList>
            <person name="Bogema D.R."/>
        </authorList>
    </citation>
    <scope>NUCLEOTIDE SEQUENCE [LARGE SCALE GENOMIC DNA]</scope>
    <source>
        <strain evidence="3">ATCC PRA-31</strain>
    </source>
</reference>
<evidence type="ECO:0000256" key="1">
    <source>
        <dbReference type="SAM" id="MobiDB-lite"/>
    </source>
</evidence>
<feature type="compositionally biased region" description="Polar residues" evidence="1">
    <location>
        <begin position="596"/>
        <end position="607"/>
    </location>
</feature>
<feature type="region of interest" description="Disordered" evidence="1">
    <location>
        <begin position="545"/>
        <end position="619"/>
    </location>
</feature>
<sequence>MDNPPLPPPNFMKVSRMRAHTIASSGQQSLPTTAKTFRRPRCVSSSAGGTGFAHKQVPRRIDLTNQAVANPDAVAYPTTLMLRNIPNRYTQGEMLAEIDGDLGFKGTYDFFYMPTDVQNKCNVGYGFINFRTATDCTLFQAAFEKYHFRKFNSKKIGKTCFGHIQGLEANISHFKKAHVGNWDADRPLVFLEDGRVVSVREVLKSSVIDTRIGAQDCPEPVTSAAADVSATGVGSHHRSLPQKSAWTSNFDIASLDYDPDFFRGSPASGGSTIDDIFADVEDMLMTFMSMTIPHPSMKPSSDSARRAREAIYHAEPENTTYGNVSTGGFDPSGDGSSRGAEWIMHLPLDGSLEHLTEKTLHHFLNATIDATSTVTPTYLTVRVLDGVAVAGEMPIIAECCIGFADVDLFREFLLRHVQGGQDAVFCAEVMTMLRKTAEAEPVNHLGKATSARRRNGGGEEVSPVFVDLHRMMMRRGSCAPMTIRSQMDRKAEWVRGLNRREVLALRSYLEACLRRGKEVTWAEFIKHVPAAVDSTRASGVGRQEFIKSARSSRGGSLDSRRDSSVLTAGGGGGGPFDESRMWSGRGREGSLRLDASTMTSSRRSPNTPGGLVSAGRFDKQASVRRETALGARLREENRNGNGRLMAKALHGGRGSHPPRAHSAGASTGRRQRVDRQERRHSSLVADTSVHPPEAAFTPAANRTFLEPPPAGEQRGGHPQVVDTWIEPPANDSYIGSYPNGPVLSAPLLTAGTADGPGPLKNGGIPLMSPL</sequence>
<dbReference type="SUPFAM" id="SSF54928">
    <property type="entry name" value="RNA-binding domain, RBD"/>
    <property type="match status" value="1"/>
</dbReference>
<organism evidence="3 4">
    <name type="scientific">Perkinsus olseni</name>
    <name type="common">Perkinsus atlanticus</name>
    <dbReference type="NCBI Taxonomy" id="32597"/>
    <lineage>
        <taxon>Eukaryota</taxon>
        <taxon>Sar</taxon>
        <taxon>Alveolata</taxon>
        <taxon>Perkinsozoa</taxon>
        <taxon>Perkinsea</taxon>
        <taxon>Perkinsida</taxon>
        <taxon>Perkinsidae</taxon>
        <taxon>Perkinsus</taxon>
    </lineage>
</organism>
<feature type="region of interest" description="Disordered" evidence="1">
    <location>
        <begin position="20"/>
        <end position="50"/>
    </location>
</feature>
<dbReference type="AlphaFoldDB" id="A0A7J6LX99"/>
<feature type="compositionally biased region" description="Basic and acidic residues" evidence="1">
    <location>
        <begin position="671"/>
        <end position="680"/>
    </location>
</feature>
<gene>
    <name evidence="3" type="ORF">FOL46_004668</name>
</gene>
<dbReference type="EMBL" id="JABANN010000284">
    <property type="protein sequence ID" value="KAF4663590.1"/>
    <property type="molecule type" value="Genomic_DNA"/>
</dbReference>